<comment type="caution">
    <text evidence="1">The sequence shown here is derived from an EMBL/GenBank/DDBJ whole genome shotgun (WGS) entry which is preliminary data.</text>
</comment>
<keyword evidence="2" id="KW-1185">Reference proteome</keyword>
<reference evidence="1" key="1">
    <citation type="submission" date="2021-06" db="EMBL/GenBank/DDBJ databases">
        <authorList>
            <person name="Kallberg Y."/>
            <person name="Tangrot J."/>
            <person name="Rosling A."/>
        </authorList>
    </citation>
    <scope>NUCLEOTIDE SEQUENCE</scope>
    <source>
        <strain evidence="1">FL966</strain>
    </source>
</reference>
<accession>A0A9N9K595</accession>
<evidence type="ECO:0000313" key="2">
    <source>
        <dbReference type="Proteomes" id="UP000789759"/>
    </source>
</evidence>
<name>A0A9N9K595_9GLOM</name>
<protein>
    <submittedName>
        <fullName evidence="1">15821_t:CDS:1</fullName>
    </submittedName>
</protein>
<sequence length="60" mass="6679">GNIGKYIVFCFKNKMRLTKSGANQVLFVKILFPASENNHSLGTDIAGIESYLHVSCDKME</sequence>
<proteinExistence type="predicted"/>
<dbReference type="AlphaFoldDB" id="A0A9N9K595"/>
<evidence type="ECO:0000313" key="1">
    <source>
        <dbReference type="EMBL" id="CAG8809610.1"/>
    </source>
</evidence>
<gene>
    <name evidence="1" type="ORF">CPELLU_LOCUS18492</name>
</gene>
<organism evidence="1 2">
    <name type="scientific">Cetraspora pellucida</name>
    <dbReference type="NCBI Taxonomy" id="1433469"/>
    <lineage>
        <taxon>Eukaryota</taxon>
        <taxon>Fungi</taxon>
        <taxon>Fungi incertae sedis</taxon>
        <taxon>Mucoromycota</taxon>
        <taxon>Glomeromycotina</taxon>
        <taxon>Glomeromycetes</taxon>
        <taxon>Diversisporales</taxon>
        <taxon>Gigasporaceae</taxon>
        <taxon>Cetraspora</taxon>
    </lineage>
</organism>
<feature type="non-terminal residue" evidence="1">
    <location>
        <position position="1"/>
    </location>
</feature>
<dbReference type="Proteomes" id="UP000789759">
    <property type="component" value="Unassembled WGS sequence"/>
</dbReference>
<dbReference type="EMBL" id="CAJVQA010037256">
    <property type="protein sequence ID" value="CAG8809610.1"/>
    <property type="molecule type" value="Genomic_DNA"/>
</dbReference>